<keyword evidence="11" id="KW-1185">Reference proteome</keyword>
<comment type="function">
    <text evidence="8">Catalyzes the complex heterocyclic radical-mediated conversion of 6-carboxy-5,6,7,8-tetrahydropterin (CPH4) to 7-carboxy-7-deazaguanine (CDG), a step common to the biosynthetic pathways of all 7-deazapurine-containing compounds.</text>
</comment>
<keyword evidence="2 8" id="KW-0949">S-adenosyl-L-methionine</keyword>
<dbReference type="EC" id="4.3.99.3" evidence="8"/>
<evidence type="ECO:0000313" key="10">
    <source>
        <dbReference type="EMBL" id="OEF99917.1"/>
    </source>
</evidence>
<keyword evidence="6 8" id="KW-0411">Iron-sulfur</keyword>
<feature type="binding site" evidence="8">
    <location>
        <position position="35"/>
    </location>
    <ligand>
        <name>[4Fe-4S] cluster</name>
        <dbReference type="ChEBI" id="CHEBI:49883"/>
        <note>4Fe-4S-S-AdoMet</note>
    </ligand>
</feature>
<accession>A0A1D2YW87</accession>
<dbReference type="InterPro" id="IPR058240">
    <property type="entry name" value="rSAM_sf"/>
</dbReference>
<dbReference type="GO" id="GO:0008616">
    <property type="term" value="P:tRNA queuosine(34) biosynthetic process"/>
    <property type="evidence" value="ECO:0007669"/>
    <property type="project" value="UniProtKB-UniRule"/>
</dbReference>
<dbReference type="EMBL" id="MIJF01000012">
    <property type="protein sequence ID" value="OEF99917.1"/>
    <property type="molecule type" value="Genomic_DNA"/>
</dbReference>
<dbReference type="InterPro" id="IPR007197">
    <property type="entry name" value="rSAM"/>
</dbReference>
<evidence type="ECO:0000256" key="1">
    <source>
        <dbReference type="ARBA" id="ARBA00022485"/>
    </source>
</evidence>
<dbReference type="Proteomes" id="UP000243739">
    <property type="component" value="Unassembled WGS sequence"/>
</dbReference>
<comment type="similarity">
    <text evidence="8">Belongs to the radical SAM superfamily. 7-carboxy-7-deazaguanine synthase family.</text>
</comment>
<dbReference type="InterPro" id="IPR023868">
    <property type="entry name" value="7-CO-7-deazaGua_synth_put_Clo"/>
</dbReference>
<organism evidence="10 11">
    <name type="scientific">Vulcanibacillus modesticaldus</name>
    <dbReference type="NCBI Taxonomy" id="337097"/>
    <lineage>
        <taxon>Bacteria</taxon>
        <taxon>Bacillati</taxon>
        <taxon>Bacillota</taxon>
        <taxon>Bacilli</taxon>
        <taxon>Bacillales</taxon>
        <taxon>Bacillaceae</taxon>
        <taxon>Vulcanibacillus</taxon>
    </lineage>
</organism>
<comment type="caution">
    <text evidence="8">Lacks conserved residue(s) required for the propagation of feature annotation.</text>
</comment>
<comment type="subunit">
    <text evidence="8">Homodimer.</text>
</comment>
<dbReference type="InterPro" id="IPR013785">
    <property type="entry name" value="Aldolase_TIM"/>
</dbReference>
<dbReference type="GO" id="GO:0000287">
    <property type="term" value="F:magnesium ion binding"/>
    <property type="evidence" value="ECO:0007669"/>
    <property type="project" value="UniProtKB-UniRule"/>
</dbReference>
<dbReference type="SUPFAM" id="SSF102114">
    <property type="entry name" value="Radical SAM enzymes"/>
    <property type="match status" value="1"/>
</dbReference>
<gene>
    <name evidence="8" type="primary">queE</name>
    <name evidence="10" type="ORF">BHF71_07355</name>
</gene>
<dbReference type="Gene3D" id="3.20.20.70">
    <property type="entry name" value="Aldolase class I"/>
    <property type="match status" value="1"/>
</dbReference>
<dbReference type="HAMAP" id="MF_00917">
    <property type="entry name" value="QueE"/>
    <property type="match status" value="1"/>
</dbReference>
<dbReference type="InterPro" id="IPR024924">
    <property type="entry name" value="7-CO-7-deazaguanine_synth-like"/>
</dbReference>
<feature type="binding site" evidence="8">
    <location>
        <position position="75"/>
    </location>
    <ligand>
        <name>S-adenosyl-L-methionine</name>
        <dbReference type="ChEBI" id="CHEBI:59789"/>
    </ligand>
</feature>
<evidence type="ECO:0000256" key="7">
    <source>
        <dbReference type="ARBA" id="ARBA00023239"/>
    </source>
</evidence>
<dbReference type="STRING" id="337097.BHF71_07355"/>
<feature type="binding site" evidence="8">
    <location>
        <position position="73"/>
    </location>
    <ligand>
        <name>substrate</name>
    </ligand>
</feature>
<feature type="binding site" evidence="8">
    <location>
        <position position="40"/>
    </location>
    <ligand>
        <name>Mg(2+)</name>
        <dbReference type="ChEBI" id="CHEBI:18420"/>
    </ligand>
</feature>
<evidence type="ECO:0000256" key="5">
    <source>
        <dbReference type="ARBA" id="ARBA00023004"/>
    </source>
</evidence>
<evidence type="ECO:0000256" key="4">
    <source>
        <dbReference type="ARBA" id="ARBA00022842"/>
    </source>
</evidence>
<proteinExistence type="inferred from homology"/>
<dbReference type="RefSeq" id="WP_069656222.1">
    <property type="nucleotide sequence ID" value="NZ_MIJF01000012.1"/>
</dbReference>
<evidence type="ECO:0000256" key="6">
    <source>
        <dbReference type="ARBA" id="ARBA00023014"/>
    </source>
</evidence>
<feature type="binding site" evidence="8">
    <location>
        <position position="38"/>
    </location>
    <ligand>
        <name>[4Fe-4S] cluster</name>
        <dbReference type="ChEBI" id="CHEBI:49883"/>
        <note>4Fe-4S-S-AdoMet</note>
    </ligand>
</feature>
<evidence type="ECO:0000256" key="8">
    <source>
        <dbReference type="HAMAP-Rule" id="MF_00917"/>
    </source>
</evidence>
<evidence type="ECO:0000256" key="2">
    <source>
        <dbReference type="ARBA" id="ARBA00022691"/>
    </source>
</evidence>
<dbReference type="PANTHER" id="PTHR42836">
    <property type="entry name" value="7-CARBOXY-7-DEAZAGUANINE SYNTHASE"/>
    <property type="match status" value="1"/>
</dbReference>
<dbReference type="PROSITE" id="PS51918">
    <property type="entry name" value="RADICAL_SAM"/>
    <property type="match status" value="1"/>
</dbReference>
<evidence type="ECO:0000259" key="9">
    <source>
        <dbReference type="PROSITE" id="PS51918"/>
    </source>
</evidence>
<comment type="cofactor">
    <cofactor evidence="8">
        <name>[4Fe-4S] cluster</name>
        <dbReference type="ChEBI" id="CHEBI:49883"/>
    </cofactor>
    <text evidence="8">Binds 1 [4Fe-4S] cluster. The cluster is coordinated with 3 cysteines and an exchangeable S-adenosyl-L-methionine.</text>
</comment>
<keyword evidence="3 8" id="KW-0479">Metal-binding</keyword>
<dbReference type="NCBIfam" id="TIGR03963">
    <property type="entry name" value="rSAM_QueE_Clost"/>
    <property type="match status" value="1"/>
</dbReference>
<keyword evidence="5 8" id="KW-0408">Iron</keyword>
<dbReference type="Pfam" id="PF04055">
    <property type="entry name" value="Radical_SAM"/>
    <property type="match status" value="1"/>
</dbReference>
<comment type="catalytic activity">
    <reaction evidence="8">
        <text>6-carboxy-5,6,7,8-tetrahydropterin + H(+) = 7-carboxy-7-carbaguanine + NH4(+)</text>
        <dbReference type="Rhea" id="RHEA:27974"/>
        <dbReference type="ChEBI" id="CHEBI:15378"/>
        <dbReference type="ChEBI" id="CHEBI:28938"/>
        <dbReference type="ChEBI" id="CHEBI:61032"/>
        <dbReference type="ChEBI" id="CHEBI:61036"/>
        <dbReference type="EC" id="4.3.99.3"/>
    </reaction>
</comment>
<feature type="binding site" evidence="8">
    <location>
        <begin position="12"/>
        <end position="14"/>
    </location>
    <ligand>
        <name>substrate</name>
    </ligand>
</feature>
<comment type="caution">
    <text evidence="10">The sequence shown here is derived from an EMBL/GenBank/DDBJ whole genome shotgun (WGS) entry which is preliminary data.</text>
</comment>
<keyword evidence="1 8" id="KW-0004">4Fe-4S</keyword>
<dbReference type="UniPathway" id="UPA00391"/>
<keyword evidence="7 8" id="KW-0456">Lyase</keyword>
<dbReference type="GO" id="GO:0051539">
    <property type="term" value="F:4 iron, 4 sulfur cluster binding"/>
    <property type="evidence" value="ECO:0007669"/>
    <property type="project" value="UniProtKB-UniRule"/>
</dbReference>
<keyword evidence="4 8" id="KW-0460">Magnesium</keyword>
<name>A0A1D2YW87_9BACI</name>
<comment type="pathway">
    <text evidence="8">Purine metabolism; 7-cyano-7-deazaguanine biosynthesis.</text>
</comment>
<feature type="domain" description="Radical SAM core" evidence="9">
    <location>
        <begin position="18"/>
        <end position="217"/>
    </location>
</feature>
<dbReference type="OrthoDB" id="9792276at2"/>
<reference evidence="10 11" key="1">
    <citation type="submission" date="2016-09" db="EMBL/GenBank/DDBJ databases">
        <title>Draft genome sequence for the type strain of Vulcanibacillus modesticaldus BR, a strictly anaerobic, moderately thermophilic, and nitrate-reducing bacterium from deep sea-hydrothermal vents of the Mid-Atlantic Ridge.</title>
        <authorList>
            <person name="Abin C.A."/>
            <person name="Hollibaugh J.T."/>
        </authorList>
    </citation>
    <scope>NUCLEOTIDE SEQUENCE [LARGE SCALE GENOMIC DNA]</scope>
    <source>
        <strain evidence="10 11">BR</strain>
    </source>
</reference>
<dbReference type="PIRSF" id="PIRSF000370">
    <property type="entry name" value="QueE"/>
    <property type="match status" value="1"/>
</dbReference>
<feature type="binding site" evidence="8">
    <location>
        <position position="27"/>
    </location>
    <ligand>
        <name>substrate</name>
    </ligand>
</feature>
<dbReference type="SFLD" id="SFLDS00029">
    <property type="entry name" value="Radical_SAM"/>
    <property type="match status" value="1"/>
</dbReference>
<feature type="binding site" evidence="8">
    <location>
        <position position="31"/>
    </location>
    <ligand>
        <name>[4Fe-4S] cluster</name>
        <dbReference type="ChEBI" id="CHEBI:49883"/>
        <note>4Fe-4S-S-AdoMet</note>
    </ligand>
</feature>
<evidence type="ECO:0000313" key="11">
    <source>
        <dbReference type="Proteomes" id="UP000243739"/>
    </source>
</evidence>
<dbReference type="GO" id="GO:0016840">
    <property type="term" value="F:carbon-nitrogen lyase activity"/>
    <property type="evidence" value="ECO:0007669"/>
    <property type="project" value="UniProtKB-UniRule"/>
</dbReference>
<protein>
    <recommendedName>
        <fullName evidence="8">7-carboxy-7-deazaguanine synthase</fullName>
        <shortName evidence="8">CDG synthase</shortName>
        <ecNumber evidence="8">4.3.99.3</ecNumber>
    </recommendedName>
    <alternativeName>
        <fullName evidence="8">Queuosine biosynthesis protein QueE</fullName>
    </alternativeName>
</protein>
<dbReference type="AlphaFoldDB" id="A0A1D2YW87"/>
<comment type="cofactor">
    <cofactor evidence="8">
        <name>Mg(2+)</name>
        <dbReference type="ChEBI" id="CHEBI:18420"/>
    </cofactor>
</comment>
<dbReference type="PANTHER" id="PTHR42836:SF1">
    <property type="entry name" value="7-CARBOXY-7-DEAZAGUANINE SYNTHASE"/>
    <property type="match status" value="1"/>
</dbReference>
<keyword evidence="8" id="KW-0671">Queuosine biosynthesis</keyword>
<dbReference type="GO" id="GO:1904047">
    <property type="term" value="F:S-adenosyl-L-methionine binding"/>
    <property type="evidence" value="ECO:0007669"/>
    <property type="project" value="UniProtKB-UniRule"/>
</dbReference>
<comment type="cofactor">
    <cofactor evidence="8">
        <name>S-adenosyl-L-methionine</name>
        <dbReference type="ChEBI" id="CHEBI:59789"/>
    </cofactor>
    <text evidence="8">Binds 1 S-adenosyl-L-methionine per subunit.</text>
</comment>
<sequence>MKFKVVEKFISINGEGKLSGQLAIFIRFAGCNLDCSYCDTRWANEKDVEYEWMTADQIYEYIKVNGVRNVTLTGGEPLLQKGIMELLTVLSLDPELVIEIETNGSIELGPFTKIEKNRPRFTMDYKLGSSQMESKMLTSNFKYLGALDTVKFVVGNIDDLKRAKHIIDQYQLVDKTSVYISPVFGEIEMVQIVEFMKENKMNGVTLQVQLHKIIWDPEKKGV</sequence>
<feature type="binding site" evidence="8">
    <location>
        <begin position="37"/>
        <end position="39"/>
    </location>
    <ligand>
        <name>S-adenosyl-L-methionine</name>
        <dbReference type="ChEBI" id="CHEBI:59789"/>
    </ligand>
</feature>
<dbReference type="CDD" id="cd01335">
    <property type="entry name" value="Radical_SAM"/>
    <property type="match status" value="1"/>
</dbReference>
<evidence type="ECO:0000256" key="3">
    <source>
        <dbReference type="ARBA" id="ARBA00022723"/>
    </source>
</evidence>